<dbReference type="Gene3D" id="3.30.1340.30">
    <property type="match status" value="1"/>
</dbReference>
<dbReference type="InterPro" id="IPR007055">
    <property type="entry name" value="BON_dom"/>
</dbReference>
<dbReference type="Proteomes" id="UP001523216">
    <property type="component" value="Unassembled WGS sequence"/>
</dbReference>
<keyword evidence="3" id="KW-1185">Reference proteome</keyword>
<dbReference type="PROSITE" id="PS50914">
    <property type="entry name" value="BON"/>
    <property type="match status" value="1"/>
</dbReference>
<proteinExistence type="predicted"/>
<evidence type="ECO:0000313" key="3">
    <source>
        <dbReference type="Proteomes" id="UP001523216"/>
    </source>
</evidence>
<comment type="caution">
    <text evidence="2">The sequence shown here is derived from an EMBL/GenBank/DDBJ whole genome shotgun (WGS) entry which is preliminary data.</text>
</comment>
<feature type="domain" description="BON" evidence="1">
    <location>
        <begin position="1"/>
        <end position="69"/>
    </location>
</feature>
<reference evidence="2 3" key="1">
    <citation type="submission" date="2022-06" db="EMBL/GenBank/DDBJ databases">
        <title>Actinoplanes abujensis sp. nov., isolated from Nigerian arid soil.</title>
        <authorList>
            <person name="Ding P."/>
        </authorList>
    </citation>
    <scope>NUCLEOTIDE SEQUENCE [LARGE SCALE GENOMIC DNA]</scope>
    <source>
        <strain evidence="3">TRM88002</strain>
    </source>
</reference>
<accession>A0ABT0XYM9</accession>
<dbReference type="Pfam" id="PF04972">
    <property type="entry name" value="BON"/>
    <property type="match status" value="1"/>
</dbReference>
<dbReference type="EMBL" id="JAMQOL010000017">
    <property type="protein sequence ID" value="MCM4078895.1"/>
    <property type="molecule type" value="Genomic_DNA"/>
</dbReference>
<sequence length="72" mass="7703">MDETVAHRVAERILDDPAILSGHLVIDVQNGVVILEGRMDCVEACAAASRQAWATAGVRDVSNRLTTSAAER</sequence>
<name>A0ABT0XYM9_9ACTN</name>
<organism evidence="2 3">
    <name type="scientific">Paractinoplanes hotanensis</name>
    <dbReference type="NCBI Taxonomy" id="2906497"/>
    <lineage>
        <taxon>Bacteria</taxon>
        <taxon>Bacillati</taxon>
        <taxon>Actinomycetota</taxon>
        <taxon>Actinomycetes</taxon>
        <taxon>Micromonosporales</taxon>
        <taxon>Micromonosporaceae</taxon>
        <taxon>Paractinoplanes</taxon>
    </lineage>
</organism>
<evidence type="ECO:0000259" key="1">
    <source>
        <dbReference type="PROSITE" id="PS50914"/>
    </source>
</evidence>
<gene>
    <name evidence="2" type="ORF">LXN57_15085</name>
</gene>
<protein>
    <submittedName>
        <fullName evidence="2">BON domain-containing protein</fullName>
    </submittedName>
</protein>
<evidence type="ECO:0000313" key="2">
    <source>
        <dbReference type="EMBL" id="MCM4078895.1"/>
    </source>
</evidence>